<dbReference type="GO" id="GO:0009898">
    <property type="term" value="C:cytoplasmic side of plasma membrane"/>
    <property type="evidence" value="ECO:0007669"/>
    <property type="project" value="TreeGrafter"/>
</dbReference>
<proteinExistence type="inferred from homology"/>
<feature type="domain" description="CHMP7 winged helix" evidence="4">
    <location>
        <begin position="129"/>
        <end position="202"/>
    </location>
</feature>
<dbReference type="PANTHER" id="PTHR22761">
    <property type="entry name" value="CHARGED MULTIVESICULAR BODY PROTEIN"/>
    <property type="match status" value="1"/>
</dbReference>
<protein>
    <recommendedName>
        <fullName evidence="4">CHMP7 winged helix domain-containing protein</fullName>
    </recommendedName>
</protein>
<dbReference type="InterPro" id="IPR005024">
    <property type="entry name" value="Snf7_fam"/>
</dbReference>
<evidence type="ECO:0000256" key="2">
    <source>
        <dbReference type="SAM" id="Coils"/>
    </source>
</evidence>
<feature type="region of interest" description="Disordered" evidence="3">
    <location>
        <begin position="373"/>
        <end position="403"/>
    </location>
</feature>
<evidence type="ECO:0000313" key="5">
    <source>
        <dbReference type="EMBL" id="CAI5442364.1"/>
    </source>
</evidence>
<reference evidence="5" key="1">
    <citation type="submission" date="2022-11" db="EMBL/GenBank/DDBJ databases">
        <authorList>
            <person name="Kikuchi T."/>
        </authorList>
    </citation>
    <scope>NUCLEOTIDE SEQUENCE</scope>
    <source>
        <strain evidence="5">PS1010</strain>
    </source>
</reference>
<dbReference type="PANTHER" id="PTHR22761:SF46">
    <property type="entry name" value="CHARGED MULTIVESICULAR BODY PROTEIN 7"/>
    <property type="match status" value="1"/>
</dbReference>
<keyword evidence="6" id="KW-1185">Reference proteome</keyword>
<dbReference type="Proteomes" id="UP001152747">
    <property type="component" value="Unassembled WGS sequence"/>
</dbReference>
<comment type="similarity">
    <text evidence="1">Belongs to the SNF7 family.</text>
</comment>
<evidence type="ECO:0000256" key="3">
    <source>
        <dbReference type="SAM" id="MobiDB-lite"/>
    </source>
</evidence>
<name>A0A9P1IBX4_9PELO</name>
<gene>
    <name evidence="5" type="ORF">CAMP_LOCUS5001</name>
</gene>
<dbReference type="Pfam" id="PF25239">
    <property type="entry name" value="WHD_CHMP7"/>
    <property type="match status" value="1"/>
</dbReference>
<evidence type="ECO:0000256" key="1">
    <source>
        <dbReference type="ARBA" id="ARBA00006190"/>
    </source>
</evidence>
<dbReference type="Gene3D" id="6.10.140.1230">
    <property type="match status" value="1"/>
</dbReference>
<dbReference type="GO" id="GO:0005771">
    <property type="term" value="C:multivesicular body"/>
    <property type="evidence" value="ECO:0007669"/>
    <property type="project" value="TreeGrafter"/>
</dbReference>
<accession>A0A9P1IBX4</accession>
<feature type="coiled-coil region" evidence="2">
    <location>
        <begin position="219"/>
        <end position="279"/>
    </location>
</feature>
<dbReference type="EMBL" id="CANHGI010000002">
    <property type="protein sequence ID" value="CAI5442364.1"/>
    <property type="molecule type" value="Genomic_DNA"/>
</dbReference>
<dbReference type="GO" id="GO:0032511">
    <property type="term" value="P:late endosome to vacuole transport via multivesicular body sorting pathway"/>
    <property type="evidence" value="ECO:0007669"/>
    <property type="project" value="TreeGrafter"/>
</dbReference>
<dbReference type="AlphaFoldDB" id="A0A9P1IBX4"/>
<dbReference type="InterPro" id="IPR057471">
    <property type="entry name" value="CHMP7_WHD"/>
</dbReference>
<comment type="caution">
    <text evidence="5">The sequence shown here is derived from an EMBL/GenBank/DDBJ whole genome shotgun (WGS) entry which is preliminary data.</text>
</comment>
<organism evidence="5 6">
    <name type="scientific">Caenorhabditis angaria</name>
    <dbReference type="NCBI Taxonomy" id="860376"/>
    <lineage>
        <taxon>Eukaryota</taxon>
        <taxon>Metazoa</taxon>
        <taxon>Ecdysozoa</taxon>
        <taxon>Nematoda</taxon>
        <taxon>Chromadorea</taxon>
        <taxon>Rhabditida</taxon>
        <taxon>Rhabditina</taxon>
        <taxon>Rhabditomorpha</taxon>
        <taxon>Rhabditoidea</taxon>
        <taxon>Rhabditidae</taxon>
        <taxon>Peloderinae</taxon>
        <taxon>Caenorhabditis</taxon>
    </lineage>
</organism>
<dbReference type="Pfam" id="PF03357">
    <property type="entry name" value="Snf7"/>
    <property type="match status" value="1"/>
</dbReference>
<sequence>MGAAYLPDVWNDDVTMHGLLSVIKERSVNKVDYDRKVKFWSETIFDSCIGERNAVFDLVSLKKRFRRGDRVPASLPVVLEYMKKNNEIQTLNEWKDSHSGWLGWGLSVTRNWMFGSSSDSEKFVHIPTIKKQADDVLKIYNEELRSEVDCTGEVVAYNEFFERVRNVIATSETFDIVLEHLSDIGELTIGNTSNGEKVLKFKDHGSQDPVKFTEADASLVDIRKAMNKLDREIQQLEEKVKKYDQQCRTLLRNGDKQRAQNFLRQRKRAEKDMADKDAQYQKLLTMLHQISSAKNNKDVLKAYQSGTAAFKATLARQGLTPDKIHETMDDVASSLDEYKEIEEAISSPFADRSSVNDDELERELDDLLNAHKNDSLHLPEAPTNRFGLFDDNQDEVETEQQQLERRLARLRETA</sequence>
<dbReference type="OrthoDB" id="10250120at2759"/>
<evidence type="ECO:0000313" key="6">
    <source>
        <dbReference type="Proteomes" id="UP001152747"/>
    </source>
</evidence>
<dbReference type="GO" id="GO:0006900">
    <property type="term" value="P:vesicle budding from membrane"/>
    <property type="evidence" value="ECO:0007669"/>
    <property type="project" value="TreeGrafter"/>
</dbReference>
<keyword evidence="2" id="KW-0175">Coiled coil</keyword>
<dbReference type="Pfam" id="PF25880">
    <property type="entry name" value="WHD_CHMP7_1st"/>
    <property type="match status" value="1"/>
</dbReference>
<dbReference type="GO" id="GO:0000815">
    <property type="term" value="C:ESCRT III complex"/>
    <property type="evidence" value="ECO:0007669"/>
    <property type="project" value="TreeGrafter"/>
</dbReference>
<evidence type="ECO:0000259" key="4">
    <source>
        <dbReference type="Pfam" id="PF25239"/>
    </source>
</evidence>